<dbReference type="EMBL" id="BMJY01000002">
    <property type="protein sequence ID" value="GGH37675.1"/>
    <property type="molecule type" value="Genomic_DNA"/>
</dbReference>
<accession>A0A917MKQ6</accession>
<feature type="transmembrane region" description="Helical" evidence="1">
    <location>
        <begin position="59"/>
        <end position="82"/>
    </location>
</feature>
<sequence>MIRAAIPLLPDGDEAREWAERELADPVYDAAQPTPLDRAARAIAEFIGDLLSPRGDIEWSPVLAVAAVLLVAGLLVTAFLIWGRPRLAHRTESSALLFGEAESRSAAQLRAAAEESARSGDWDGAIVARFRALARSLEERGILEAPPGTTAQGLAARAGRPFPDRAHELQAAARSFDDVRYLRRRGTAEVYSAVVAVDEAIARSVPAHAPEVVPA</sequence>
<keyword evidence="1" id="KW-1133">Transmembrane helix</keyword>
<reference evidence="3" key="1">
    <citation type="journal article" date="2014" name="Int. J. Syst. Evol. Microbiol.">
        <title>Complete genome sequence of Corynebacterium casei LMG S-19264T (=DSM 44701T), isolated from a smear-ripened cheese.</title>
        <authorList>
            <consortium name="US DOE Joint Genome Institute (JGI-PGF)"/>
            <person name="Walter F."/>
            <person name="Albersmeier A."/>
            <person name="Kalinowski J."/>
            <person name="Ruckert C."/>
        </authorList>
    </citation>
    <scope>NUCLEOTIDE SEQUENCE</scope>
    <source>
        <strain evidence="3">CGMCC 1.15794</strain>
    </source>
</reference>
<evidence type="ECO:0000259" key="2">
    <source>
        <dbReference type="Pfam" id="PF13559"/>
    </source>
</evidence>
<dbReference type="AlphaFoldDB" id="A0A917MKQ6"/>
<dbReference type="Proteomes" id="UP000657592">
    <property type="component" value="Unassembled WGS sequence"/>
</dbReference>
<keyword evidence="4" id="KW-1185">Reference proteome</keyword>
<proteinExistence type="predicted"/>
<keyword evidence="1" id="KW-0472">Membrane</keyword>
<evidence type="ECO:0000313" key="4">
    <source>
        <dbReference type="Proteomes" id="UP000657592"/>
    </source>
</evidence>
<keyword evidence="1" id="KW-0812">Transmembrane</keyword>
<comment type="caution">
    <text evidence="3">The sequence shown here is derived from an EMBL/GenBank/DDBJ whole genome shotgun (WGS) entry which is preliminary data.</text>
</comment>
<feature type="domain" description="Protein-glutamine gamma-glutamyltransferase-like C-terminal" evidence="2">
    <location>
        <begin position="129"/>
        <end position="197"/>
    </location>
</feature>
<protein>
    <recommendedName>
        <fullName evidence="2">Protein-glutamine gamma-glutamyltransferase-like C-terminal domain-containing protein</fullName>
    </recommendedName>
</protein>
<evidence type="ECO:0000313" key="3">
    <source>
        <dbReference type="EMBL" id="GGH37675.1"/>
    </source>
</evidence>
<evidence type="ECO:0000256" key="1">
    <source>
        <dbReference type="SAM" id="Phobius"/>
    </source>
</evidence>
<organism evidence="3 4">
    <name type="scientific">Microbacterium album</name>
    <dbReference type="NCBI Taxonomy" id="2053191"/>
    <lineage>
        <taxon>Bacteria</taxon>
        <taxon>Bacillati</taxon>
        <taxon>Actinomycetota</taxon>
        <taxon>Actinomycetes</taxon>
        <taxon>Micrococcales</taxon>
        <taxon>Microbacteriaceae</taxon>
        <taxon>Microbacterium</taxon>
    </lineage>
</organism>
<gene>
    <name evidence="3" type="ORF">GCM10010921_07760</name>
</gene>
<name>A0A917MKQ6_9MICO</name>
<dbReference type="InterPro" id="IPR025403">
    <property type="entry name" value="TgpA-like_C"/>
</dbReference>
<dbReference type="Pfam" id="PF13559">
    <property type="entry name" value="DUF4129"/>
    <property type="match status" value="1"/>
</dbReference>
<dbReference type="RefSeq" id="WP_188754934.1">
    <property type="nucleotide sequence ID" value="NZ_BMJY01000002.1"/>
</dbReference>
<reference evidence="3" key="2">
    <citation type="submission" date="2020-09" db="EMBL/GenBank/DDBJ databases">
        <authorList>
            <person name="Sun Q."/>
            <person name="Zhou Y."/>
        </authorList>
    </citation>
    <scope>NUCLEOTIDE SEQUENCE</scope>
    <source>
        <strain evidence="3">CGMCC 1.15794</strain>
    </source>
</reference>